<dbReference type="InterPro" id="IPR006619">
    <property type="entry name" value="PGRP_domain_met/bac"/>
</dbReference>
<dbReference type="InterPro" id="IPR002477">
    <property type="entry name" value="Peptidoglycan-bd-like"/>
</dbReference>
<dbReference type="GO" id="GO:0009253">
    <property type="term" value="P:peptidoglycan catabolic process"/>
    <property type="evidence" value="ECO:0007669"/>
    <property type="project" value="InterPro"/>
</dbReference>
<evidence type="ECO:0000259" key="4">
    <source>
        <dbReference type="SMART" id="SM00701"/>
    </source>
</evidence>
<dbReference type="PROSITE" id="PS51318">
    <property type="entry name" value="TAT"/>
    <property type="match status" value="1"/>
</dbReference>
<gene>
    <name evidence="5" type="ORF">SAMN04489718_3750</name>
</gene>
<dbReference type="OrthoDB" id="514320at2"/>
<dbReference type="STRING" id="995062.SAMN04489718_3750"/>
<dbReference type="InterPro" id="IPR015510">
    <property type="entry name" value="PGRP"/>
</dbReference>
<feature type="domain" description="Peptidoglycan recognition protein family" evidence="4">
    <location>
        <begin position="49"/>
        <end position="203"/>
    </location>
</feature>
<dbReference type="Pfam" id="PF01510">
    <property type="entry name" value="Amidase_2"/>
    <property type="match status" value="1"/>
</dbReference>
<dbReference type="InterPro" id="IPR036505">
    <property type="entry name" value="Amidase/PGRP_sf"/>
</dbReference>
<dbReference type="SUPFAM" id="SSF47090">
    <property type="entry name" value="PGBD-like"/>
    <property type="match status" value="2"/>
</dbReference>
<comment type="similarity">
    <text evidence="1">Belongs to the N-acetylmuramoyl-L-alanine amidase 2 family.</text>
</comment>
<evidence type="ECO:0000256" key="1">
    <source>
        <dbReference type="ARBA" id="ARBA00007553"/>
    </source>
</evidence>
<proteinExistence type="inferred from homology"/>
<dbReference type="InterPro" id="IPR036366">
    <property type="entry name" value="PGBDSf"/>
</dbReference>
<dbReference type="InterPro" id="IPR006311">
    <property type="entry name" value="TAT_signal"/>
</dbReference>
<keyword evidence="5" id="KW-0378">Hydrolase</keyword>
<evidence type="ECO:0000259" key="3">
    <source>
        <dbReference type="SMART" id="SM00644"/>
    </source>
</evidence>
<dbReference type="EMBL" id="FNKO01000002">
    <property type="protein sequence ID" value="SDR14508.1"/>
    <property type="molecule type" value="Genomic_DNA"/>
</dbReference>
<dbReference type="InterPro" id="IPR036365">
    <property type="entry name" value="PGBD-like_sf"/>
</dbReference>
<dbReference type="GO" id="GO:0008270">
    <property type="term" value="F:zinc ion binding"/>
    <property type="evidence" value="ECO:0007669"/>
    <property type="project" value="InterPro"/>
</dbReference>
<organism evidence="5 6">
    <name type="scientific">Actinopolyspora saharensis</name>
    <dbReference type="NCBI Taxonomy" id="995062"/>
    <lineage>
        <taxon>Bacteria</taxon>
        <taxon>Bacillati</taxon>
        <taxon>Actinomycetota</taxon>
        <taxon>Actinomycetes</taxon>
        <taxon>Actinopolysporales</taxon>
        <taxon>Actinopolysporaceae</taxon>
        <taxon>Actinopolyspora</taxon>
    </lineage>
</organism>
<evidence type="ECO:0000313" key="5">
    <source>
        <dbReference type="EMBL" id="SDR14508.1"/>
    </source>
</evidence>
<dbReference type="GO" id="GO:0008745">
    <property type="term" value="F:N-acetylmuramoyl-L-alanine amidase activity"/>
    <property type="evidence" value="ECO:0007669"/>
    <property type="project" value="InterPro"/>
</dbReference>
<dbReference type="AlphaFoldDB" id="A0A1H1GNM6"/>
<dbReference type="PANTHER" id="PTHR11022">
    <property type="entry name" value="PEPTIDOGLYCAN RECOGNITION PROTEIN"/>
    <property type="match status" value="1"/>
</dbReference>
<protein>
    <submittedName>
        <fullName evidence="5">Peptidoglycan-binding (PGRP) domain of peptidoglycan hydrolases-containing protein</fullName>
    </submittedName>
</protein>
<dbReference type="Pfam" id="PF01471">
    <property type="entry name" value="PG_binding_1"/>
    <property type="match status" value="2"/>
</dbReference>
<dbReference type="CDD" id="cd06583">
    <property type="entry name" value="PGRP"/>
    <property type="match status" value="1"/>
</dbReference>
<keyword evidence="6" id="KW-1185">Reference proteome</keyword>
<dbReference type="Gene3D" id="3.40.80.10">
    <property type="entry name" value="Peptidoglycan recognition protein-like"/>
    <property type="match status" value="1"/>
</dbReference>
<accession>A0A1H1GNM6</accession>
<dbReference type="SUPFAM" id="SSF55846">
    <property type="entry name" value="N-acetylmuramoyl-L-alanine amidase-like"/>
    <property type="match status" value="1"/>
</dbReference>
<evidence type="ECO:0000256" key="2">
    <source>
        <dbReference type="SAM" id="MobiDB-lite"/>
    </source>
</evidence>
<feature type="region of interest" description="Disordered" evidence="2">
    <location>
        <begin position="1"/>
        <end position="20"/>
    </location>
</feature>
<dbReference type="Gene3D" id="1.10.101.10">
    <property type="entry name" value="PGBD-like superfamily/PGBD"/>
    <property type="match status" value="2"/>
</dbReference>
<evidence type="ECO:0000313" key="6">
    <source>
        <dbReference type="Proteomes" id="UP000199301"/>
    </source>
</evidence>
<name>A0A1H1GNM6_9ACTN</name>
<sequence>MSDPSRESAPRSTTDPSRRSLLGAALGGGAGLLLLDRRTATAAAVPRDSAIADTATWGARDPRATIDVLDHAPSKIVVHHTATPNGTDYSRAHAFALARSVQDHHMDVNGWIDTGQHFTISRGGYATEGRHNSLAAVRDGSRHVVGAHTAGQNRLAVGIENEGTYDELDPRDAQYTRLVELCARLCRRYDIAPHEIYGHRDFNATDCPGDRLHALLGRLRSDVAAEVGGDPTGVSWPLLRSGDAGDPVRVLQYLLNEHGASLTADGVYGPATESAVGDFQRSTGAVVDGLAGNQTWNQAVRERGSGDRGPAVRAVQHRLGTAVDGIFGPNTATAVRSFQADRGITTDGVVRVRTWRALLR</sequence>
<dbReference type="InterPro" id="IPR002502">
    <property type="entry name" value="Amidase_domain"/>
</dbReference>
<reference evidence="6" key="1">
    <citation type="submission" date="2016-10" db="EMBL/GenBank/DDBJ databases">
        <authorList>
            <person name="Varghese N."/>
            <person name="Submissions S."/>
        </authorList>
    </citation>
    <scope>NUCLEOTIDE SEQUENCE [LARGE SCALE GENOMIC DNA]</scope>
    <source>
        <strain evidence="6">DSM 45459</strain>
    </source>
</reference>
<dbReference type="RefSeq" id="WP_092526131.1">
    <property type="nucleotide sequence ID" value="NZ_FNKO01000002.1"/>
</dbReference>
<dbReference type="PANTHER" id="PTHR11022:SF41">
    <property type="entry name" value="PEPTIDOGLYCAN-RECOGNITION PROTEIN LC-RELATED"/>
    <property type="match status" value="1"/>
</dbReference>
<dbReference type="SMART" id="SM00644">
    <property type="entry name" value="Ami_2"/>
    <property type="match status" value="1"/>
</dbReference>
<dbReference type="SMART" id="SM00701">
    <property type="entry name" value="PGRP"/>
    <property type="match status" value="1"/>
</dbReference>
<feature type="domain" description="N-acetylmuramoyl-L-alanine amidase" evidence="3">
    <location>
        <begin position="61"/>
        <end position="209"/>
    </location>
</feature>
<dbReference type="Proteomes" id="UP000199301">
    <property type="component" value="Unassembled WGS sequence"/>
</dbReference>